<feature type="chain" id="PRO_5012870726" description="Outer membrane protein beta-barrel domain-containing protein" evidence="1">
    <location>
        <begin position="26"/>
        <end position="259"/>
    </location>
</feature>
<evidence type="ECO:0000256" key="1">
    <source>
        <dbReference type="SAM" id="SignalP"/>
    </source>
</evidence>
<feature type="signal peptide" evidence="1">
    <location>
        <begin position="1"/>
        <end position="25"/>
    </location>
</feature>
<name>A0A1Y6FGZ0_9SPHN</name>
<dbReference type="OrthoDB" id="7469591at2"/>
<evidence type="ECO:0000313" key="3">
    <source>
        <dbReference type="Proteomes" id="UP000194420"/>
    </source>
</evidence>
<accession>A0A1Y6FGZ0</accession>
<gene>
    <name evidence="2" type="ORF">SAMN06297468_2439</name>
</gene>
<dbReference type="AlphaFoldDB" id="A0A1Y6FGZ0"/>
<evidence type="ECO:0000313" key="2">
    <source>
        <dbReference type="EMBL" id="SMQ74125.1"/>
    </source>
</evidence>
<keyword evidence="3" id="KW-1185">Reference proteome</keyword>
<organism evidence="2 3">
    <name type="scientific">Altererythrobacter xiamenensis</name>
    <dbReference type="NCBI Taxonomy" id="1316679"/>
    <lineage>
        <taxon>Bacteria</taxon>
        <taxon>Pseudomonadati</taxon>
        <taxon>Pseudomonadota</taxon>
        <taxon>Alphaproteobacteria</taxon>
        <taxon>Sphingomonadales</taxon>
        <taxon>Erythrobacteraceae</taxon>
        <taxon>Altererythrobacter</taxon>
    </lineage>
</organism>
<dbReference type="SUPFAM" id="SSF56935">
    <property type="entry name" value="Porins"/>
    <property type="match status" value="1"/>
</dbReference>
<protein>
    <recommendedName>
        <fullName evidence="4">Outer membrane protein beta-barrel domain-containing protein</fullName>
    </recommendedName>
</protein>
<reference evidence="3" key="1">
    <citation type="submission" date="2017-04" db="EMBL/GenBank/DDBJ databases">
        <authorList>
            <person name="Varghese N."/>
            <person name="Submissions S."/>
        </authorList>
    </citation>
    <scope>NUCLEOTIDE SEQUENCE [LARGE SCALE GENOMIC DNA]</scope>
</reference>
<dbReference type="EMBL" id="FXWG01000003">
    <property type="protein sequence ID" value="SMQ74125.1"/>
    <property type="molecule type" value="Genomic_DNA"/>
</dbReference>
<sequence>MKTATRMLAGAGASALTLIATPAQAEEPHIQVNLGVDYSSGDYGDVEDTDFLAIPIGVKYQADNFYLKASTSWIEVEGPSGVIPGDGGVTPGAPGGEVTSRSGVGDLWLTAGYSLPVGNATWFDAVGKVKLPTASEEKFLGTGSTDFTAQGEVLHSLGNVSLAAYGGRRFNGSSEVFDLRDVWLAGAGVYVSADRLMVGLDYDWRQGSTPTGPDISEATASLTYKLSDALRLQGYGYTGFADGSPDLGGGMQVLYRFGQ</sequence>
<dbReference type="RefSeq" id="WP_086438316.1">
    <property type="nucleotide sequence ID" value="NZ_FXWG01000003.1"/>
</dbReference>
<dbReference type="Proteomes" id="UP000194420">
    <property type="component" value="Unassembled WGS sequence"/>
</dbReference>
<evidence type="ECO:0008006" key="4">
    <source>
        <dbReference type="Google" id="ProtNLM"/>
    </source>
</evidence>
<keyword evidence="1" id="KW-0732">Signal</keyword>
<proteinExistence type="predicted"/>